<feature type="compositionally biased region" description="Basic residues" evidence="1">
    <location>
        <begin position="274"/>
        <end position="292"/>
    </location>
</feature>
<dbReference type="AlphaFoldDB" id="A0A0V1IEG9"/>
<feature type="region of interest" description="Disordered" evidence="1">
    <location>
        <begin position="250"/>
        <end position="499"/>
    </location>
</feature>
<feature type="compositionally biased region" description="Basic and acidic residues" evidence="1">
    <location>
        <begin position="170"/>
        <end position="189"/>
    </location>
</feature>
<feature type="compositionally biased region" description="Basic and acidic residues" evidence="1">
    <location>
        <begin position="1"/>
        <end position="21"/>
    </location>
</feature>
<evidence type="ECO:0008006" key="4">
    <source>
        <dbReference type="Google" id="ProtNLM"/>
    </source>
</evidence>
<feature type="compositionally biased region" description="Basic and acidic residues" evidence="1">
    <location>
        <begin position="253"/>
        <end position="273"/>
    </location>
</feature>
<feature type="compositionally biased region" description="Polar residues" evidence="1">
    <location>
        <begin position="473"/>
        <end position="484"/>
    </location>
</feature>
<feature type="compositionally biased region" description="Basic and acidic residues" evidence="1">
    <location>
        <begin position="545"/>
        <end position="556"/>
    </location>
</feature>
<feature type="compositionally biased region" description="Polar residues" evidence="1">
    <location>
        <begin position="389"/>
        <end position="400"/>
    </location>
</feature>
<organism evidence="2 3">
    <name type="scientific">Trichinella pseudospiralis</name>
    <name type="common">Parasitic roundworm</name>
    <dbReference type="NCBI Taxonomy" id="6337"/>
    <lineage>
        <taxon>Eukaryota</taxon>
        <taxon>Metazoa</taxon>
        <taxon>Ecdysozoa</taxon>
        <taxon>Nematoda</taxon>
        <taxon>Enoplea</taxon>
        <taxon>Dorylaimia</taxon>
        <taxon>Trichinellida</taxon>
        <taxon>Trichinellidae</taxon>
        <taxon>Trichinella</taxon>
    </lineage>
</organism>
<accession>A0A0V1IEG9</accession>
<feature type="non-terminal residue" evidence="2">
    <location>
        <position position="1"/>
    </location>
</feature>
<evidence type="ECO:0000256" key="1">
    <source>
        <dbReference type="SAM" id="MobiDB-lite"/>
    </source>
</evidence>
<feature type="compositionally biased region" description="Basic residues" evidence="1">
    <location>
        <begin position="106"/>
        <end position="124"/>
    </location>
</feature>
<feature type="compositionally biased region" description="Basic and acidic residues" evidence="1">
    <location>
        <begin position="338"/>
        <end position="357"/>
    </location>
</feature>
<feature type="compositionally biased region" description="Basic and acidic residues" evidence="1">
    <location>
        <begin position="511"/>
        <end position="525"/>
    </location>
</feature>
<dbReference type="Proteomes" id="UP000054826">
    <property type="component" value="Unassembled WGS sequence"/>
</dbReference>
<feature type="compositionally biased region" description="Polar residues" evidence="1">
    <location>
        <begin position="53"/>
        <end position="64"/>
    </location>
</feature>
<comment type="caution">
    <text evidence="2">The sequence shown here is derived from an EMBL/GenBank/DDBJ whole genome shotgun (WGS) entry which is preliminary data.</text>
</comment>
<feature type="compositionally biased region" description="Basic and acidic residues" evidence="1">
    <location>
        <begin position="41"/>
        <end position="52"/>
    </location>
</feature>
<proteinExistence type="predicted"/>
<evidence type="ECO:0000313" key="3">
    <source>
        <dbReference type="Proteomes" id="UP000054826"/>
    </source>
</evidence>
<feature type="compositionally biased region" description="Polar residues" evidence="1">
    <location>
        <begin position="557"/>
        <end position="568"/>
    </location>
</feature>
<feature type="compositionally biased region" description="Basic residues" evidence="1">
    <location>
        <begin position="22"/>
        <end position="40"/>
    </location>
</feature>
<reference evidence="2 3" key="1">
    <citation type="submission" date="2015-01" db="EMBL/GenBank/DDBJ databases">
        <title>Evolution of Trichinella species and genotypes.</title>
        <authorList>
            <person name="Korhonen P.K."/>
            <person name="Edoardo P."/>
            <person name="Giuseppe L.R."/>
            <person name="Gasser R.B."/>
        </authorList>
    </citation>
    <scope>NUCLEOTIDE SEQUENCE [LARGE SCALE GENOMIC DNA]</scope>
    <source>
        <strain evidence="2">ISS176</strain>
    </source>
</reference>
<feature type="compositionally biased region" description="Basic residues" evidence="1">
    <location>
        <begin position="190"/>
        <end position="208"/>
    </location>
</feature>
<feature type="compositionally biased region" description="Basic residues" evidence="1">
    <location>
        <begin position="358"/>
        <end position="376"/>
    </location>
</feature>
<gene>
    <name evidence="2" type="ORF">T4C_8341</name>
</gene>
<feature type="region of interest" description="Disordered" evidence="1">
    <location>
        <begin position="511"/>
        <end position="572"/>
    </location>
</feature>
<feature type="compositionally biased region" description="Basic residues" evidence="1">
    <location>
        <begin position="442"/>
        <end position="460"/>
    </location>
</feature>
<dbReference type="EMBL" id="JYDV01000374">
    <property type="protein sequence ID" value="KRZ21187.1"/>
    <property type="molecule type" value="Genomic_DNA"/>
</dbReference>
<protein>
    <recommendedName>
        <fullName evidence="4">Zonadhesin</fullName>
    </recommendedName>
</protein>
<feature type="compositionally biased region" description="Basic and acidic residues" evidence="1">
    <location>
        <begin position="86"/>
        <end position="105"/>
    </location>
</feature>
<feature type="compositionally biased region" description="Basic and acidic residues" evidence="1">
    <location>
        <begin position="377"/>
        <end position="388"/>
    </location>
</feature>
<name>A0A0V1IEG9_TRIPS</name>
<feature type="non-terminal residue" evidence="2">
    <location>
        <position position="593"/>
    </location>
</feature>
<sequence>LVEKKVETVESKDEQMIEKKDSKKLKKKSKKRSKSKKSKKAAKEQSIKDEVTPQKQEGAITSQMPILPPEITAMVTDEGNIAQPLVEKKVETVESKDEQKIERKDSKKLKKKSKKRSKSKKSKKAAKEHAIEEEVTPQKQGDGIISQTPILPPEITAMVTDEGNIAQPLVEKKVETVESKDEQKIEKKDSKKLKKKSKKRSKSKKSKKAAKEQAIEEEVTPQKQEDGIISQTPILPQEITAMVTDEGNIAEPLVEKKVETVESKDEQKIEKKDSKKLKKKSKKRSKSKKSKKAAKEHAISEEVTPQKQEGAITSQMPILPPEITAMVTDEGNIAQPLVEKKVETVESKDEQKIEKKDSKKLKKKSKKRSKSKKSKKAAKEQAIKDEVTPQKQEGAITSQMPILPPEITAMVTDEGNIAQPLVEKKVETVESKDEQKIEKKDSKKLKKKSKKRSKSKKSKKAAKEQAIKDEVTPQKQEGAITSQMPILPPEITAMVTDEGNIAQPLVEKKVETVESKDEQKIEKKDSKKLKKKSKKRSKSKKSKKAAKEQAIKDEVTPQKQEGAITSQMPILPPEITAMVTDEGNIAQPLVEKK</sequence>
<feature type="compositionally biased region" description="Basic and acidic residues" evidence="1">
    <location>
        <begin position="461"/>
        <end position="472"/>
    </location>
</feature>
<feature type="region of interest" description="Disordered" evidence="1">
    <location>
        <begin position="1"/>
        <end position="234"/>
    </location>
</feature>
<feature type="compositionally biased region" description="Polar residues" evidence="1">
    <location>
        <begin position="303"/>
        <end position="316"/>
    </location>
</feature>
<feature type="compositionally biased region" description="Basic and acidic residues" evidence="1">
    <location>
        <begin position="422"/>
        <end position="441"/>
    </location>
</feature>
<feature type="compositionally biased region" description="Basic residues" evidence="1">
    <location>
        <begin position="526"/>
        <end position="544"/>
    </location>
</feature>
<evidence type="ECO:0000313" key="2">
    <source>
        <dbReference type="EMBL" id="KRZ21187.1"/>
    </source>
</evidence>